<protein>
    <recommendedName>
        <fullName evidence="3">Phosphoribosyl-ATP pyrophosphohydrolase</fullName>
    </recommendedName>
</protein>
<organism evidence="1 2">
    <name type="scientific">Halovivax asiaticus JCM 14624</name>
    <dbReference type="NCBI Taxonomy" id="1227490"/>
    <lineage>
        <taxon>Archaea</taxon>
        <taxon>Methanobacteriati</taxon>
        <taxon>Methanobacteriota</taxon>
        <taxon>Stenosarchaea group</taxon>
        <taxon>Halobacteria</taxon>
        <taxon>Halobacteriales</taxon>
        <taxon>Natrialbaceae</taxon>
        <taxon>Halovivax</taxon>
    </lineage>
</organism>
<comment type="caution">
    <text evidence="1">The sequence shown here is derived from an EMBL/GenBank/DDBJ whole genome shotgun (WGS) entry which is preliminary data.</text>
</comment>
<proteinExistence type="predicted"/>
<evidence type="ECO:0008006" key="3">
    <source>
        <dbReference type="Google" id="ProtNLM"/>
    </source>
</evidence>
<dbReference type="RefSeq" id="WP_007700869.1">
    <property type="nucleotide sequence ID" value="NZ_AOIQ01000014.1"/>
</dbReference>
<keyword evidence="2" id="KW-1185">Reference proteome</keyword>
<dbReference type="PATRIC" id="fig|1227490.4.peg.1734"/>
<sequence>MADVYDKLVRDEIPAIIEADGDEPTIHRADDAAYRERLADKLDEEVTEFLESRDVEELVDIVEVVHAIRGTRGVSLETFQEKRARKADRRGRFEERIVLERVERS</sequence>
<dbReference type="STRING" id="1227490.C479_08498"/>
<evidence type="ECO:0000313" key="1">
    <source>
        <dbReference type="EMBL" id="ELZ10837.1"/>
    </source>
</evidence>
<accession>M0BK35</accession>
<dbReference type="AlphaFoldDB" id="M0BK35"/>
<dbReference type="EMBL" id="AOIQ01000014">
    <property type="protein sequence ID" value="ELZ10837.1"/>
    <property type="molecule type" value="Genomic_DNA"/>
</dbReference>
<dbReference type="OrthoDB" id="313097at2157"/>
<dbReference type="CDD" id="cd11532">
    <property type="entry name" value="NTP-PPase_COG4997"/>
    <property type="match status" value="1"/>
</dbReference>
<reference evidence="1 2" key="1">
    <citation type="journal article" date="2014" name="PLoS Genet.">
        <title>Phylogenetically driven sequencing of extremely halophilic archaea reveals strategies for static and dynamic osmo-response.</title>
        <authorList>
            <person name="Becker E.A."/>
            <person name="Seitzer P.M."/>
            <person name="Tritt A."/>
            <person name="Larsen D."/>
            <person name="Krusor M."/>
            <person name="Yao A.I."/>
            <person name="Wu D."/>
            <person name="Madern D."/>
            <person name="Eisen J.A."/>
            <person name="Darling A.E."/>
            <person name="Facciotti M.T."/>
        </authorList>
    </citation>
    <scope>NUCLEOTIDE SEQUENCE [LARGE SCALE GENOMIC DNA]</scope>
    <source>
        <strain evidence="1 2">JCM 14624</strain>
    </source>
</reference>
<dbReference type="InterPro" id="IPR038735">
    <property type="entry name" value="MSMEG_1276-like_NTP-PPase_dom"/>
</dbReference>
<name>M0BK35_9EURY</name>
<dbReference type="Proteomes" id="UP000011560">
    <property type="component" value="Unassembled WGS sequence"/>
</dbReference>
<evidence type="ECO:0000313" key="2">
    <source>
        <dbReference type="Proteomes" id="UP000011560"/>
    </source>
</evidence>
<gene>
    <name evidence="1" type="ORF">C479_08498</name>
</gene>